<gene>
    <name evidence="2" type="ORF">ACFSSA_00215</name>
</gene>
<dbReference type="Proteomes" id="UP001597375">
    <property type="component" value="Unassembled WGS sequence"/>
</dbReference>
<evidence type="ECO:0000313" key="2">
    <source>
        <dbReference type="EMBL" id="MFD2255085.1"/>
    </source>
</evidence>
<keyword evidence="3" id="KW-1185">Reference proteome</keyword>
<protein>
    <submittedName>
        <fullName evidence="2">Uncharacterized protein</fullName>
    </submittedName>
</protein>
<keyword evidence="1" id="KW-0472">Membrane</keyword>
<comment type="caution">
    <text evidence="2">The sequence shown here is derived from an EMBL/GenBank/DDBJ whole genome shotgun (WGS) entry which is preliminary data.</text>
</comment>
<evidence type="ECO:0000256" key="1">
    <source>
        <dbReference type="SAM" id="Phobius"/>
    </source>
</evidence>
<accession>A0ABW5D612</accession>
<name>A0ABW5D612_9BACT</name>
<dbReference type="RefSeq" id="WP_386817747.1">
    <property type="nucleotide sequence ID" value="NZ_JBHUIT010000001.1"/>
</dbReference>
<feature type="transmembrane region" description="Helical" evidence="1">
    <location>
        <begin position="6"/>
        <end position="28"/>
    </location>
</feature>
<dbReference type="EMBL" id="JBHUIT010000001">
    <property type="protein sequence ID" value="MFD2255085.1"/>
    <property type="molecule type" value="Genomic_DNA"/>
</dbReference>
<sequence>MEPYQIFLLIVLPPFVMGILYGTSHLIARIGGWAELAQTYPCPEPALQKNFSAWNSVQISGFARYHSVVRIAATKAGLQLSMPIIFPGHKPIEIPWNEIHNIRGFNVLWKEWCRLDVGNPKFADLAIPTNVFEKFPVPIRERLNQQ</sequence>
<reference evidence="3" key="1">
    <citation type="journal article" date="2019" name="Int. J. Syst. Evol. Microbiol.">
        <title>The Global Catalogue of Microorganisms (GCM) 10K type strain sequencing project: providing services to taxonomists for standard genome sequencing and annotation.</title>
        <authorList>
            <consortium name="The Broad Institute Genomics Platform"/>
            <consortium name="The Broad Institute Genome Sequencing Center for Infectious Disease"/>
            <person name="Wu L."/>
            <person name="Ma J."/>
        </authorList>
    </citation>
    <scope>NUCLEOTIDE SEQUENCE [LARGE SCALE GENOMIC DNA]</scope>
    <source>
        <strain evidence="3">CGMCC 4.7106</strain>
    </source>
</reference>
<keyword evidence="1" id="KW-0812">Transmembrane</keyword>
<evidence type="ECO:0000313" key="3">
    <source>
        <dbReference type="Proteomes" id="UP001597375"/>
    </source>
</evidence>
<keyword evidence="1" id="KW-1133">Transmembrane helix</keyword>
<organism evidence="2 3">
    <name type="scientific">Luteolibacter algae</name>
    <dbReference type="NCBI Taxonomy" id="454151"/>
    <lineage>
        <taxon>Bacteria</taxon>
        <taxon>Pseudomonadati</taxon>
        <taxon>Verrucomicrobiota</taxon>
        <taxon>Verrucomicrobiia</taxon>
        <taxon>Verrucomicrobiales</taxon>
        <taxon>Verrucomicrobiaceae</taxon>
        <taxon>Luteolibacter</taxon>
    </lineage>
</organism>
<proteinExistence type="predicted"/>